<comment type="catalytic activity">
    <reaction evidence="3">
        <text>2 GTP = 3',3'-c-di-GMP + 2 diphosphate</text>
        <dbReference type="Rhea" id="RHEA:24898"/>
        <dbReference type="ChEBI" id="CHEBI:33019"/>
        <dbReference type="ChEBI" id="CHEBI:37565"/>
        <dbReference type="ChEBI" id="CHEBI:58805"/>
        <dbReference type="EC" id="2.7.7.65"/>
    </reaction>
</comment>
<dbReference type="EMBL" id="NSKD01000001">
    <property type="protein sequence ID" value="PAU82188.1"/>
    <property type="molecule type" value="Genomic_DNA"/>
</dbReference>
<evidence type="ECO:0000256" key="1">
    <source>
        <dbReference type="ARBA" id="ARBA00001946"/>
    </source>
</evidence>
<dbReference type="FunFam" id="3.30.70.270:FF:000001">
    <property type="entry name" value="Diguanylate cyclase domain protein"/>
    <property type="match status" value="1"/>
</dbReference>
<evidence type="ECO:0000313" key="6">
    <source>
        <dbReference type="EMBL" id="PAU82188.1"/>
    </source>
</evidence>
<dbReference type="InterPro" id="IPR029787">
    <property type="entry name" value="Nucleotide_cyclase"/>
</dbReference>
<evidence type="ECO:0000259" key="5">
    <source>
        <dbReference type="PROSITE" id="PS50887"/>
    </source>
</evidence>
<name>A0A2A2FB61_9GAMM</name>
<reference evidence="6 7" key="1">
    <citation type="submission" date="2017-08" db="EMBL/GenBank/DDBJ databases">
        <title>Halovibrio sewagensis sp. nov., isolated from wastewater of high salinity.</title>
        <authorList>
            <person name="Dong X."/>
            <person name="Zhang G."/>
        </authorList>
    </citation>
    <scope>NUCLEOTIDE SEQUENCE [LARGE SCALE GENOMIC DNA]</scope>
    <source>
        <strain evidence="6 7">YL5-2</strain>
    </source>
</reference>
<evidence type="ECO:0000313" key="7">
    <source>
        <dbReference type="Proteomes" id="UP000218896"/>
    </source>
</evidence>
<keyword evidence="4" id="KW-0812">Transmembrane</keyword>
<dbReference type="Proteomes" id="UP000218896">
    <property type="component" value="Unassembled WGS sequence"/>
</dbReference>
<evidence type="ECO:0000256" key="2">
    <source>
        <dbReference type="ARBA" id="ARBA00012528"/>
    </source>
</evidence>
<keyword evidence="4" id="KW-1133">Transmembrane helix</keyword>
<dbReference type="GO" id="GO:0005886">
    <property type="term" value="C:plasma membrane"/>
    <property type="evidence" value="ECO:0007669"/>
    <property type="project" value="TreeGrafter"/>
</dbReference>
<dbReference type="CDD" id="cd01949">
    <property type="entry name" value="GGDEF"/>
    <property type="match status" value="1"/>
</dbReference>
<feature type="transmembrane region" description="Helical" evidence="4">
    <location>
        <begin position="88"/>
        <end position="108"/>
    </location>
</feature>
<dbReference type="OrthoDB" id="9812260at2"/>
<feature type="domain" description="GGDEF" evidence="5">
    <location>
        <begin position="218"/>
        <end position="347"/>
    </location>
</feature>
<dbReference type="SMART" id="SM00267">
    <property type="entry name" value="GGDEF"/>
    <property type="match status" value="1"/>
</dbReference>
<dbReference type="InterPro" id="IPR000160">
    <property type="entry name" value="GGDEF_dom"/>
</dbReference>
<sequence>MSDNDNNRPVRDASLAEPALAVAARRLRTDFQLSIITLLGAAALFGIVPFGVYRFLETNYLAGAADSLISFGIISSVIYAWLSGDTERTGFALAVFCCVAGAVIGSILPDVGHLWSYPILVASFFLTRPVIAIGLNTAMVVAIIIHGTSLPSGESLWAYFATATVVSACAFIFAIRNQQQRKEMAVLARRDPLTGIRNRRSMDDALQLAASTASRTDTPYALVMLDLDHFKAINDKHGHGLGDEILVNLARMVERNTRQSDQLFRFGGEEFVLLMPGVDPDGMSAVVQGLRQKIRATLRSPDGPVTASFGAAQLGADENWEDWLKRADDALYRAKESGRDCVVIAGNNERTGG</sequence>
<dbReference type="EC" id="2.7.7.65" evidence="2"/>
<dbReference type="Gene3D" id="3.30.70.270">
    <property type="match status" value="1"/>
</dbReference>
<dbReference type="Pfam" id="PF00990">
    <property type="entry name" value="GGDEF"/>
    <property type="match status" value="1"/>
</dbReference>
<organism evidence="6 7">
    <name type="scientific">Halovibrio salipaludis</name>
    <dbReference type="NCBI Taxonomy" id="2032626"/>
    <lineage>
        <taxon>Bacteria</taxon>
        <taxon>Pseudomonadati</taxon>
        <taxon>Pseudomonadota</taxon>
        <taxon>Gammaproteobacteria</taxon>
        <taxon>Oceanospirillales</taxon>
        <taxon>Halomonadaceae</taxon>
        <taxon>Halovibrio</taxon>
    </lineage>
</organism>
<protein>
    <recommendedName>
        <fullName evidence="2">diguanylate cyclase</fullName>
        <ecNumber evidence="2">2.7.7.65</ecNumber>
    </recommendedName>
</protein>
<dbReference type="PANTHER" id="PTHR45138">
    <property type="entry name" value="REGULATORY COMPONENTS OF SENSORY TRANSDUCTION SYSTEM"/>
    <property type="match status" value="1"/>
</dbReference>
<feature type="transmembrane region" description="Helical" evidence="4">
    <location>
        <begin position="31"/>
        <end position="53"/>
    </location>
</feature>
<dbReference type="PROSITE" id="PS50887">
    <property type="entry name" value="GGDEF"/>
    <property type="match status" value="1"/>
</dbReference>
<proteinExistence type="predicted"/>
<feature type="transmembrane region" description="Helical" evidence="4">
    <location>
        <begin position="120"/>
        <end position="145"/>
    </location>
</feature>
<dbReference type="GO" id="GO:0043709">
    <property type="term" value="P:cell adhesion involved in single-species biofilm formation"/>
    <property type="evidence" value="ECO:0007669"/>
    <property type="project" value="TreeGrafter"/>
</dbReference>
<gene>
    <name evidence="6" type="ORF">CK501_03300</name>
</gene>
<dbReference type="AlphaFoldDB" id="A0A2A2FB61"/>
<dbReference type="NCBIfam" id="TIGR00254">
    <property type="entry name" value="GGDEF"/>
    <property type="match status" value="1"/>
</dbReference>
<dbReference type="GO" id="GO:1902201">
    <property type="term" value="P:negative regulation of bacterial-type flagellum-dependent cell motility"/>
    <property type="evidence" value="ECO:0007669"/>
    <property type="project" value="TreeGrafter"/>
</dbReference>
<comment type="caution">
    <text evidence="6">The sequence shown here is derived from an EMBL/GenBank/DDBJ whole genome shotgun (WGS) entry which is preliminary data.</text>
</comment>
<feature type="transmembrane region" description="Helical" evidence="4">
    <location>
        <begin position="60"/>
        <end position="82"/>
    </location>
</feature>
<evidence type="ECO:0000256" key="4">
    <source>
        <dbReference type="SAM" id="Phobius"/>
    </source>
</evidence>
<dbReference type="SUPFAM" id="SSF55073">
    <property type="entry name" value="Nucleotide cyclase"/>
    <property type="match status" value="1"/>
</dbReference>
<dbReference type="RefSeq" id="WP_095616283.1">
    <property type="nucleotide sequence ID" value="NZ_NSKD01000001.1"/>
</dbReference>
<evidence type="ECO:0000256" key="3">
    <source>
        <dbReference type="ARBA" id="ARBA00034247"/>
    </source>
</evidence>
<feature type="transmembrane region" description="Helical" evidence="4">
    <location>
        <begin position="157"/>
        <end position="175"/>
    </location>
</feature>
<dbReference type="InterPro" id="IPR050469">
    <property type="entry name" value="Diguanylate_Cyclase"/>
</dbReference>
<accession>A0A2A2FB61</accession>
<comment type="cofactor">
    <cofactor evidence="1">
        <name>Mg(2+)</name>
        <dbReference type="ChEBI" id="CHEBI:18420"/>
    </cofactor>
</comment>
<dbReference type="PANTHER" id="PTHR45138:SF9">
    <property type="entry name" value="DIGUANYLATE CYCLASE DGCM-RELATED"/>
    <property type="match status" value="1"/>
</dbReference>
<keyword evidence="7" id="KW-1185">Reference proteome</keyword>
<keyword evidence="4" id="KW-0472">Membrane</keyword>
<dbReference type="InterPro" id="IPR043128">
    <property type="entry name" value="Rev_trsase/Diguanyl_cyclase"/>
</dbReference>
<dbReference type="GO" id="GO:0052621">
    <property type="term" value="F:diguanylate cyclase activity"/>
    <property type="evidence" value="ECO:0007669"/>
    <property type="project" value="UniProtKB-EC"/>
</dbReference>